<keyword evidence="5" id="KW-0547">Nucleotide-binding</keyword>
<protein>
    <recommendedName>
        <fullName evidence="2">histidine kinase</fullName>
        <ecNumber evidence="2">2.7.13.3</ecNumber>
    </recommendedName>
</protein>
<comment type="catalytic activity">
    <reaction evidence="1">
        <text>ATP + protein L-histidine = ADP + protein N-phospho-L-histidine.</text>
        <dbReference type="EC" id="2.7.13.3"/>
    </reaction>
</comment>
<keyword evidence="3" id="KW-0597">Phosphoprotein</keyword>
<reference evidence="11 12" key="1">
    <citation type="submission" date="2020-02" db="EMBL/GenBank/DDBJ databases">
        <title>Draft Genome Sequence of Verrucosispora sp. Strain CWR15, Isolated from Gulf of Mexico Sponge.</title>
        <authorList>
            <person name="Kennedy S.J."/>
            <person name="Cella E."/>
            <person name="Azarian T."/>
            <person name="Baker B.J."/>
            <person name="Shaw L.N."/>
        </authorList>
    </citation>
    <scope>NUCLEOTIDE SEQUENCE [LARGE SCALE GENOMIC DNA]</scope>
    <source>
        <strain evidence="11 12">CWR15</strain>
    </source>
</reference>
<name>A0A6M1KSZ5_9ACTN</name>
<keyword evidence="6 11" id="KW-0418">Kinase</keyword>
<dbReference type="PANTHER" id="PTHR24421:SF10">
    <property type="entry name" value="NITRATE_NITRITE SENSOR PROTEIN NARQ"/>
    <property type="match status" value="1"/>
</dbReference>
<evidence type="ECO:0000313" key="12">
    <source>
        <dbReference type="Proteomes" id="UP000478148"/>
    </source>
</evidence>
<dbReference type="EMBL" id="SAIY01000001">
    <property type="protein sequence ID" value="NGM11189.1"/>
    <property type="molecule type" value="Genomic_DNA"/>
</dbReference>
<keyword evidence="12" id="KW-1185">Reference proteome</keyword>
<dbReference type="InterPro" id="IPR011712">
    <property type="entry name" value="Sig_transdc_His_kin_sub3_dim/P"/>
</dbReference>
<evidence type="ECO:0000256" key="2">
    <source>
        <dbReference type="ARBA" id="ARBA00012438"/>
    </source>
</evidence>
<evidence type="ECO:0000313" key="11">
    <source>
        <dbReference type="EMBL" id="NGM11189.1"/>
    </source>
</evidence>
<evidence type="ECO:0000256" key="5">
    <source>
        <dbReference type="ARBA" id="ARBA00022741"/>
    </source>
</evidence>
<feature type="domain" description="Signal transduction histidine kinase subgroup 3 dimerisation and phosphoacceptor" evidence="10">
    <location>
        <begin position="83"/>
        <end position="150"/>
    </location>
</feature>
<dbReference type="GO" id="GO:0046983">
    <property type="term" value="F:protein dimerization activity"/>
    <property type="evidence" value="ECO:0007669"/>
    <property type="project" value="InterPro"/>
</dbReference>
<feature type="transmembrane region" description="Helical" evidence="9">
    <location>
        <begin position="40"/>
        <end position="60"/>
    </location>
</feature>
<organism evidence="11 12">
    <name type="scientific">Verrucosispora sioxanthis</name>
    <dbReference type="NCBI Taxonomy" id="2499994"/>
    <lineage>
        <taxon>Bacteria</taxon>
        <taxon>Bacillati</taxon>
        <taxon>Actinomycetota</taxon>
        <taxon>Actinomycetes</taxon>
        <taxon>Micromonosporales</taxon>
        <taxon>Micromonosporaceae</taxon>
        <taxon>Micromonospora</taxon>
    </lineage>
</organism>
<evidence type="ECO:0000256" key="1">
    <source>
        <dbReference type="ARBA" id="ARBA00000085"/>
    </source>
</evidence>
<keyword evidence="9" id="KW-0472">Membrane</keyword>
<dbReference type="Proteomes" id="UP000478148">
    <property type="component" value="Unassembled WGS sequence"/>
</dbReference>
<keyword evidence="7" id="KW-0067">ATP-binding</keyword>
<dbReference type="GO" id="GO:0005524">
    <property type="term" value="F:ATP binding"/>
    <property type="evidence" value="ECO:0007669"/>
    <property type="project" value="UniProtKB-KW"/>
</dbReference>
<evidence type="ECO:0000256" key="9">
    <source>
        <dbReference type="SAM" id="Phobius"/>
    </source>
</evidence>
<dbReference type="AlphaFoldDB" id="A0A6M1KSZ5"/>
<keyword evidence="8" id="KW-0902">Two-component regulatory system</keyword>
<evidence type="ECO:0000256" key="4">
    <source>
        <dbReference type="ARBA" id="ARBA00022679"/>
    </source>
</evidence>
<dbReference type="InterPro" id="IPR050482">
    <property type="entry name" value="Sensor_HK_TwoCompSys"/>
</dbReference>
<feature type="transmembrane region" description="Helical" evidence="9">
    <location>
        <begin position="12"/>
        <end position="34"/>
    </location>
</feature>
<dbReference type="Gene3D" id="1.20.5.1930">
    <property type="match status" value="1"/>
</dbReference>
<dbReference type="SUPFAM" id="SSF55874">
    <property type="entry name" value="ATPase domain of HSP90 chaperone/DNA topoisomerase II/histidine kinase"/>
    <property type="match status" value="1"/>
</dbReference>
<evidence type="ECO:0000256" key="7">
    <source>
        <dbReference type="ARBA" id="ARBA00022840"/>
    </source>
</evidence>
<proteinExistence type="predicted"/>
<sequence length="286" mass="29989">MAPDGRPTWRPWLSAVAVSVPVALLLCLMTAGTVGPAGTLLLTLITTTAVAALLWALIGARQQRRVYEDRLTAWAAERAAAAERLRIARELHDLVSHGLGLVTVRAATAARVTGPAGEAERANALSDIEQVGRETTAELRRMLDVLRAPGAEPAPLRPPDTLEALPEIVRSTTAAGLAATVEVRKVGEVPPGVQLAVCAIVREGLSNTARHAGPTCVHVTVDRDGDAIVVEVRDAGPRPGWRPRPGAGHGLDGLRERVSMLDGALRAGPAGPGFQLTARLPARRSG</sequence>
<dbReference type="PANTHER" id="PTHR24421">
    <property type="entry name" value="NITRATE/NITRITE SENSOR PROTEIN NARX-RELATED"/>
    <property type="match status" value="1"/>
</dbReference>
<accession>A0A6M1KSZ5</accession>
<evidence type="ECO:0000256" key="6">
    <source>
        <dbReference type="ARBA" id="ARBA00022777"/>
    </source>
</evidence>
<keyword evidence="9" id="KW-1133">Transmembrane helix</keyword>
<evidence type="ECO:0000259" key="10">
    <source>
        <dbReference type="Pfam" id="PF07730"/>
    </source>
</evidence>
<keyword evidence="9" id="KW-0812">Transmembrane</keyword>
<dbReference type="Gene3D" id="3.30.565.10">
    <property type="entry name" value="Histidine kinase-like ATPase, C-terminal domain"/>
    <property type="match status" value="1"/>
</dbReference>
<comment type="caution">
    <text evidence="11">The sequence shown here is derived from an EMBL/GenBank/DDBJ whole genome shotgun (WGS) entry which is preliminary data.</text>
</comment>
<keyword evidence="4" id="KW-0808">Transferase</keyword>
<evidence type="ECO:0000256" key="8">
    <source>
        <dbReference type="ARBA" id="ARBA00023012"/>
    </source>
</evidence>
<dbReference type="CDD" id="cd16917">
    <property type="entry name" value="HATPase_UhpB-NarQ-NarX-like"/>
    <property type="match status" value="1"/>
</dbReference>
<dbReference type="EC" id="2.7.13.3" evidence="2"/>
<dbReference type="RefSeq" id="WP_164445131.1">
    <property type="nucleotide sequence ID" value="NZ_SAIY01000001.1"/>
</dbReference>
<evidence type="ECO:0000256" key="3">
    <source>
        <dbReference type="ARBA" id="ARBA00022553"/>
    </source>
</evidence>
<dbReference type="Pfam" id="PF07730">
    <property type="entry name" value="HisKA_3"/>
    <property type="match status" value="1"/>
</dbReference>
<dbReference type="InterPro" id="IPR036890">
    <property type="entry name" value="HATPase_C_sf"/>
</dbReference>
<dbReference type="GO" id="GO:0000155">
    <property type="term" value="F:phosphorelay sensor kinase activity"/>
    <property type="evidence" value="ECO:0007669"/>
    <property type="project" value="InterPro"/>
</dbReference>
<gene>
    <name evidence="11" type="ORF">ENC19_00085</name>
</gene>
<dbReference type="GO" id="GO:0016020">
    <property type="term" value="C:membrane"/>
    <property type="evidence" value="ECO:0007669"/>
    <property type="project" value="InterPro"/>
</dbReference>